<accession>A0A5A8DAZ8</accession>
<protein>
    <submittedName>
        <fullName evidence="2">Uncharacterized protein</fullName>
    </submittedName>
</protein>
<reference evidence="2 3" key="1">
    <citation type="submission" date="2019-07" db="EMBL/GenBank/DDBJ databases">
        <title>Genomes of Cafeteria roenbergensis.</title>
        <authorList>
            <person name="Fischer M.G."/>
            <person name="Hackl T."/>
            <person name="Roman M."/>
        </authorList>
    </citation>
    <scope>NUCLEOTIDE SEQUENCE [LARGE SCALE GENOMIC DNA]</scope>
    <source>
        <strain evidence="2 3">E4-10P</strain>
    </source>
</reference>
<dbReference type="Proteomes" id="UP000322899">
    <property type="component" value="Unassembled WGS sequence"/>
</dbReference>
<gene>
    <name evidence="2" type="ORF">FNF27_08052</name>
</gene>
<dbReference type="AlphaFoldDB" id="A0A5A8DAZ8"/>
<evidence type="ECO:0000256" key="1">
    <source>
        <dbReference type="SAM" id="Phobius"/>
    </source>
</evidence>
<keyword evidence="1" id="KW-1133">Transmembrane helix</keyword>
<sequence length="77" mass="9251">MKKVWSSYTFQRGVQEQMLSPFEVNIAGPEQLKGFLKKAQWMMQDRGHLLFPPIIVSVLTIWWIKHLRHEYLLSHRD</sequence>
<dbReference type="EMBL" id="VLTO01000122">
    <property type="protein sequence ID" value="KAA0162536.1"/>
    <property type="molecule type" value="Genomic_DNA"/>
</dbReference>
<name>A0A5A8DAZ8_CAFRO</name>
<feature type="transmembrane region" description="Helical" evidence="1">
    <location>
        <begin position="47"/>
        <end position="64"/>
    </location>
</feature>
<keyword evidence="1" id="KW-0472">Membrane</keyword>
<proteinExistence type="predicted"/>
<evidence type="ECO:0000313" key="3">
    <source>
        <dbReference type="Proteomes" id="UP000322899"/>
    </source>
</evidence>
<evidence type="ECO:0000313" key="2">
    <source>
        <dbReference type="EMBL" id="KAA0162536.1"/>
    </source>
</evidence>
<keyword evidence="1" id="KW-0812">Transmembrane</keyword>
<comment type="caution">
    <text evidence="2">The sequence shown here is derived from an EMBL/GenBank/DDBJ whole genome shotgun (WGS) entry which is preliminary data.</text>
</comment>
<organism evidence="2 3">
    <name type="scientific">Cafeteria roenbergensis</name>
    <name type="common">Marine flagellate</name>
    <dbReference type="NCBI Taxonomy" id="33653"/>
    <lineage>
        <taxon>Eukaryota</taxon>
        <taxon>Sar</taxon>
        <taxon>Stramenopiles</taxon>
        <taxon>Bigyra</taxon>
        <taxon>Opalozoa</taxon>
        <taxon>Bicosoecida</taxon>
        <taxon>Cafeteriaceae</taxon>
        <taxon>Cafeteria</taxon>
    </lineage>
</organism>